<evidence type="ECO:0000313" key="2">
    <source>
        <dbReference type="Proteomes" id="UP000603200"/>
    </source>
</evidence>
<keyword evidence="2" id="KW-1185">Reference proteome</keyword>
<accession>A0ABQ4A204</accession>
<protein>
    <submittedName>
        <fullName evidence="1">Uncharacterized protein</fullName>
    </submittedName>
</protein>
<dbReference type="Proteomes" id="UP000603200">
    <property type="component" value="Unassembled WGS sequence"/>
</dbReference>
<gene>
    <name evidence="1" type="ORF">Ahu01nite_079850</name>
</gene>
<sequence>MTVNNLNPTTTALPATDLYDSTLSDLRIRILALSELLDGAQSQRGPIRRRSALGQLHTQIRGMAAVANHALGGWPDSPDPQ</sequence>
<evidence type="ECO:0000313" key="1">
    <source>
        <dbReference type="EMBL" id="GIE24883.1"/>
    </source>
</evidence>
<comment type="caution">
    <text evidence="1">The sequence shown here is derived from an EMBL/GenBank/DDBJ whole genome shotgun (WGS) entry which is preliminary data.</text>
</comment>
<name>A0ABQ4A204_9ACTN</name>
<dbReference type="EMBL" id="BOMN01000113">
    <property type="protein sequence ID" value="GIE24883.1"/>
    <property type="molecule type" value="Genomic_DNA"/>
</dbReference>
<organism evidence="1 2">
    <name type="scientific">Winogradskya humida</name>
    <dbReference type="NCBI Taxonomy" id="113566"/>
    <lineage>
        <taxon>Bacteria</taxon>
        <taxon>Bacillati</taxon>
        <taxon>Actinomycetota</taxon>
        <taxon>Actinomycetes</taxon>
        <taxon>Micromonosporales</taxon>
        <taxon>Micromonosporaceae</taxon>
        <taxon>Winogradskya</taxon>
    </lineage>
</organism>
<reference evidence="1 2" key="1">
    <citation type="submission" date="2021-01" db="EMBL/GenBank/DDBJ databases">
        <title>Whole genome shotgun sequence of Actinoplanes humidus NBRC 14915.</title>
        <authorList>
            <person name="Komaki H."/>
            <person name="Tamura T."/>
        </authorList>
    </citation>
    <scope>NUCLEOTIDE SEQUENCE [LARGE SCALE GENOMIC DNA]</scope>
    <source>
        <strain evidence="1 2">NBRC 14915</strain>
    </source>
</reference>
<proteinExistence type="predicted"/>